<dbReference type="NCBIfam" id="TIGR01764">
    <property type="entry name" value="excise"/>
    <property type="match status" value="1"/>
</dbReference>
<feature type="domain" description="Helix-turn-helix" evidence="1">
    <location>
        <begin position="21"/>
        <end position="62"/>
    </location>
</feature>
<reference evidence="2" key="1">
    <citation type="submission" date="2020-02" db="EMBL/GenBank/DDBJ databases">
        <authorList>
            <person name="Meier V. D."/>
        </authorList>
    </citation>
    <scope>NUCLEOTIDE SEQUENCE</scope>
    <source>
        <strain evidence="2">AVDCRST_MAG58</strain>
    </source>
</reference>
<dbReference type="Pfam" id="PF12728">
    <property type="entry name" value="HTH_17"/>
    <property type="match status" value="1"/>
</dbReference>
<protein>
    <recommendedName>
        <fullName evidence="1">Helix-turn-helix domain-containing protein</fullName>
    </recommendedName>
</protein>
<proteinExistence type="predicted"/>
<evidence type="ECO:0000313" key="2">
    <source>
        <dbReference type="EMBL" id="CAA9448525.1"/>
    </source>
</evidence>
<dbReference type="GO" id="GO:0003677">
    <property type="term" value="F:DNA binding"/>
    <property type="evidence" value="ECO:0007669"/>
    <property type="project" value="InterPro"/>
</dbReference>
<dbReference type="InterPro" id="IPR010093">
    <property type="entry name" value="SinI_DNA-bd"/>
</dbReference>
<dbReference type="AlphaFoldDB" id="A0A6J4QM39"/>
<organism evidence="2">
    <name type="scientific">uncultured Rubrobacteraceae bacterium</name>
    <dbReference type="NCBI Taxonomy" id="349277"/>
    <lineage>
        <taxon>Bacteria</taxon>
        <taxon>Bacillati</taxon>
        <taxon>Actinomycetota</taxon>
        <taxon>Rubrobacteria</taxon>
        <taxon>Rubrobacterales</taxon>
        <taxon>Rubrobacteraceae</taxon>
        <taxon>environmental samples</taxon>
    </lineage>
</organism>
<dbReference type="EMBL" id="CADCVF010000016">
    <property type="protein sequence ID" value="CAA9448525.1"/>
    <property type="molecule type" value="Genomic_DNA"/>
</dbReference>
<evidence type="ECO:0000259" key="1">
    <source>
        <dbReference type="Pfam" id="PF12728"/>
    </source>
</evidence>
<gene>
    <name evidence="2" type="ORF">AVDCRST_MAG58-672</name>
</gene>
<dbReference type="InterPro" id="IPR041657">
    <property type="entry name" value="HTH_17"/>
</dbReference>
<name>A0A6J4QM39_9ACTN</name>
<sequence length="70" mass="8058">MSEDDEKIAITPAWLNYKQSETYSGLSRTTLWQLINARKIKAARIGRAVRIEKTSLQRFMEQSTEDLGVL</sequence>
<accession>A0A6J4QM39</accession>